<protein>
    <recommendedName>
        <fullName evidence="1">SRR1-like domain-containing protein</fullName>
    </recommendedName>
</protein>
<dbReference type="PANTHER" id="PTHR42080">
    <property type="entry name" value="SRR1 DOMAIN-CONTAINING PROTEIN"/>
    <property type="match status" value="1"/>
</dbReference>
<feature type="domain" description="SRR1-like" evidence="1">
    <location>
        <begin position="89"/>
        <end position="245"/>
    </location>
</feature>
<evidence type="ECO:0000313" key="3">
    <source>
        <dbReference type="Proteomes" id="UP001194746"/>
    </source>
</evidence>
<keyword evidence="3" id="KW-1185">Reference proteome</keyword>
<dbReference type="AlphaFoldDB" id="A0AAD4CR44"/>
<organism evidence="2 3">
    <name type="scientific">Aspergillus nanangensis</name>
    <dbReference type="NCBI Taxonomy" id="2582783"/>
    <lineage>
        <taxon>Eukaryota</taxon>
        <taxon>Fungi</taxon>
        <taxon>Dikarya</taxon>
        <taxon>Ascomycota</taxon>
        <taxon>Pezizomycotina</taxon>
        <taxon>Eurotiomycetes</taxon>
        <taxon>Eurotiomycetidae</taxon>
        <taxon>Eurotiales</taxon>
        <taxon>Aspergillaceae</taxon>
        <taxon>Aspergillus</taxon>
        <taxon>Aspergillus subgen. Circumdati</taxon>
    </lineage>
</organism>
<dbReference type="InterPro" id="IPR012942">
    <property type="entry name" value="SRR1-like"/>
</dbReference>
<reference evidence="2" key="1">
    <citation type="journal article" date="2019" name="Beilstein J. Org. Chem.">
        <title>Nanangenines: drimane sesquiterpenoids as the dominant metabolite cohort of a novel Australian fungus, Aspergillus nanangensis.</title>
        <authorList>
            <person name="Lacey H.J."/>
            <person name="Gilchrist C.L.M."/>
            <person name="Crombie A."/>
            <person name="Kalaitzis J.A."/>
            <person name="Vuong D."/>
            <person name="Rutledge P.J."/>
            <person name="Turner P."/>
            <person name="Pitt J.I."/>
            <person name="Lacey E."/>
            <person name="Chooi Y.H."/>
            <person name="Piggott A.M."/>
        </authorList>
    </citation>
    <scope>NUCLEOTIDE SEQUENCE</scope>
    <source>
        <strain evidence="2">MST-FP2251</strain>
    </source>
</reference>
<dbReference type="Proteomes" id="UP001194746">
    <property type="component" value="Unassembled WGS sequence"/>
</dbReference>
<gene>
    <name evidence="2" type="ORF">FE257_004730</name>
</gene>
<evidence type="ECO:0000259" key="1">
    <source>
        <dbReference type="Pfam" id="PF07985"/>
    </source>
</evidence>
<accession>A0AAD4CR44</accession>
<evidence type="ECO:0000313" key="2">
    <source>
        <dbReference type="EMBL" id="KAF9891166.1"/>
    </source>
</evidence>
<sequence length="253" mass="28174">MPHTHRKKSLPAHKRLQVTDSSGWTHVTSGGKSAHRVLRQNQTSPHLVPAEPPSQLTLSDLQTQFQTYKHRWDESPLAQTVQTTLCAYHCDQIVCIGLGSPSGFLRGGWVDRRNVSMYQLAALVGVMDAMAKEGESDEQSPRPEVYAQDPVFNTLDEALLASLGITVLQHPHAFDMVSSKALLFCPGAERAHLEQVLPSQPAILFGGPLEEVESDVVSRYVQSKRAVRLPRFEAQEHAFWNMRVYVPADESVE</sequence>
<name>A0AAD4CR44_ASPNN</name>
<reference evidence="2" key="2">
    <citation type="submission" date="2020-02" db="EMBL/GenBank/DDBJ databases">
        <authorList>
            <person name="Gilchrist C.L.M."/>
            <person name="Chooi Y.-H."/>
        </authorList>
    </citation>
    <scope>NUCLEOTIDE SEQUENCE</scope>
    <source>
        <strain evidence="2">MST-FP2251</strain>
    </source>
</reference>
<dbReference type="EMBL" id="VCAU01000020">
    <property type="protein sequence ID" value="KAF9891166.1"/>
    <property type="molecule type" value="Genomic_DNA"/>
</dbReference>
<dbReference type="Pfam" id="PF07985">
    <property type="entry name" value="SRR1"/>
    <property type="match status" value="1"/>
</dbReference>
<proteinExistence type="predicted"/>
<dbReference type="PANTHER" id="PTHR42080:SF1">
    <property type="entry name" value="SRR1-LIKE DOMAIN-CONTAINING PROTEIN"/>
    <property type="match status" value="1"/>
</dbReference>
<comment type="caution">
    <text evidence="2">The sequence shown here is derived from an EMBL/GenBank/DDBJ whole genome shotgun (WGS) entry which is preliminary data.</text>
</comment>